<dbReference type="Proteomes" id="UP001345963">
    <property type="component" value="Unassembled WGS sequence"/>
</dbReference>
<evidence type="ECO:0000313" key="1">
    <source>
        <dbReference type="EMBL" id="MED6259024.1"/>
    </source>
</evidence>
<sequence length="114" mass="13077">MYSETSPRQAYFISPNMRGWNQQFNFASRSTESLMVGRSTSEFSLPSDCVAARPVKDCKVISDQGQRFLFMFPLISVQHRMKLYRCYAKSQCILFHVCVRQMDRGVVCPCSGLS</sequence>
<evidence type="ECO:0000313" key="2">
    <source>
        <dbReference type="Proteomes" id="UP001345963"/>
    </source>
</evidence>
<reference evidence="1 2" key="1">
    <citation type="submission" date="2021-07" db="EMBL/GenBank/DDBJ databases">
        <authorList>
            <person name="Palmer J.M."/>
        </authorList>
    </citation>
    <scope>NUCLEOTIDE SEQUENCE [LARGE SCALE GENOMIC DNA]</scope>
    <source>
        <strain evidence="1 2">AT_MEX2019</strain>
        <tissue evidence="1">Muscle</tissue>
    </source>
</reference>
<accession>A0ABU7C8S7</accession>
<comment type="caution">
    <text evidence="1">The sequence shown here is derived from an EMBL/GenBank/DDBJ whole genome shotgun (WGS) entry which is preliminary data.</text>
</comment>
<protein>
    <submittedName>
        <fullName evidence="1">Uncharacterized protein</fullName>
    </submittedName>
</protein>
<dbReference type="EMBL" id="JAHUTI010081951">
    <property type="protein sequence ID" value="MED6259024.1"/>
    <property type="molecule type" value="Genomic_DNA"/>
</dbReference>
<proteinExistence type="predicted"/>
<organism evidence="1 2">
    <name type="scientific">Ataeniobius toweri</name>
    <dbReference type="NCBI Taxonomy" id="208326"/>
    <lineage>
        <taxon>Eukaryota</taxon>
        <taxon>Metazoa</taxon>
        <taxon>Chordata</taxon>
        <taxon>Craniata</taxon>
        <taxon>Vertebrata</taxon>
        <taxon>Euteleostomi</taxon>
        <taxon>Actinopterygii</taxon>
        <taxon>Neopterygii</taxon>
        <taxon>Teleostei</taxon>
        <taxon>Neoteleostei</taxon>
        <taxon>Acanthomorphata</taxon>
        <taxon>Ovalentaria</taxon>
        <taxon>Atherinomorphae</taxon>
        <taxon>Cyprinodontiformes</taxon>
        <taxon>Goodeidae</taxon>
        <taxon>Ataeniobius</taxon>
    </lineage>
</organism>
<gene>
    <name evidence="1" type="ORF">ATANTOWER_015803</name>
</gene>
<name>A0ABU7C8S7_9TELE</name>
<keyword evidence="2" id="KW-1185">Reference proteome</keyword>